<proteinExistence type="predicted"/>
<dbReference type="AlphaFoldDB" id="A0A497VEM5"/>
<evidence type="ECO:0000313" key="2">
    <source>
        <dbReference type="Proteomes" id="UP000269157"/>
    </source>
</evidence>
<accession>A0A497VEM5</accession>
<reference evidence="1 2" key="1">
    <citation type="submission" date="2018-10" db="EMBL/GenBank/DDBJ databases">
        <title>Genomic Encyclopedia of Archaeal and Bacterial Type Strains, Phase II (KMG-II): from individual species to whole genera.</title>
        <authorList>
            <person name="Goeker M."/>
        </authorList>
    </citation>
    <scope>NUCLEOTIDE SEQUENCE [LARGE SCALE GENOMIC DNA]</scope>
    <source>
        <strain evidence="1 2">DSM 29466</strain>
    </source>
</reference>
<sequence length="194" mass="21947">MDRLGPTGSEIICQTDVGWKLDLGADMHKSSILQDGSLFQLLSYRNPARATGLDNKLGVHLTSVAPDVWEVSLSVDGELREKSERMHFFVWARDPFDLPLKLSQFNETDVRFFRCHSYSDKIKGCGTYYNVPLCNGYKSPAWNRFSGLVRVPEPGLGADIRAEKTFLEILSTFKEINDHAESAMAELFEYSCKK</sequence>
<organism evidence="1 2">
    <name type="scientific">Litoreibacter meonggei</name>
    <dbReference type="NCBI Taxonomy" id="1049199"/>
    <lineage>
        <taxon>Bacteria</taxon>
        <taxon>Pseudomonadati</taxon>
        <taxon>Pseudomonadota</taxon>
        <taxon>Alphaproteobacteria</taxon>
        <taxon>Rhodobacterales</taxon>
        <taxon>Roseobacteraceae</taxon>
        <taxon>Litoreibacter</taxon>
    </lineage>
</organism>
<name>A0A497VEM5_9RHOB</name>
<comment type="caution">
    <text evidence="1">The sequence shown here is derived from an EMBL/GenBank/DDBJ whole genome shotgun (WGS) entry which is preliminary data.</text>
</comment>
<gene>
    <name evidence="1" type="ORF">BCF46_2752</name>
</gene>
<dbReference type="EMBL" id="RCCE01000004">
    <property type="protein sequence ID" value="RLJ41782.1"/>
    <property type="molecule type" value="Genomic_DNA"/>
</dbReference>
<keyword evidence="2" id="KW-1185">Reference proteome</keyword>
<evidence type="ECO:0000313" key="1">
    <source>
        <dbReference type="EMBL" id="RLJ41782.1"/>
    </source>
</evidence>
<dbReference type="Proteomes" id="UP000269157">
    <property type="component" value="Unassembled WGS sequence"/>
</dbReference>
<protein>
    <submittedName>
        <fullName evidence="1">Uncharacterized protein</fullName>
    </submittedName>
</protein>